<accession>A0A1C5I7T8</accession>
<dbReference type="Proteomes" id="UP000198217">
    <property type="component" value="Chromosome I"/>
</dbReference>
<organism evidence="1 2">
    <name type="scientific">Micromonospora echinaurantiaca</name>
    <dbReference type="NCBI Taxonomy" id="47857"/>
    <lineage>
        <taxon>Bacteria</taxon>
        <taxon>Bacillati</taxon>
        <taxon>Actinomycetota</taxon>
        <taxon>Actinomycetes</taxon>
        <taxon>Micromonosporales</taxon>
        <taxon>Micromonosporaceae</taxon>
        <taxon>Micromonospora</taxon>
    </lineage>
</organism>
<dbReference type="EMBL" id="LT607750">
    <property type="protein sequence ID" value="SCG54424.1"/>
    <property type="molecule type" value="Genomic_DNA"/>
</dbReference>
<dbReference type="RefSeq" id="WP_088994301.1">
    <property type="nucleotide sequence ID" value="NZ_LT607750.1"/>
</dbReference>
<evidence type="ECO:0000313" key="1">
    <source>
        <dbReference type="EMBL" id="SCG54424.1"/>
    </source>
</evidence>
<name>A0A1C5I7T8_9ACTN</name>
<sequence length="283" mass="31020">MGPDERKRLFEQAREYSTRQHRWTEADRLWVRVIDAYREATRRPGPVDSEDRRQLARALWRRAMLLSALGRPGPGMVPGREAVAIFEQLNDAARGTGQDHATPRRDEALAELVTAVVDVAEIAFAAGQPAARVQLLERAIAAGLLTVGTPTTAGPRTREALGTAYHNQATALLHRALTGSTGDLTEAALAASRACELRQGLLDPARPLAFWELANTYGVYAQCLVLVNEFDRAGTVLKLGNKLVDTLGPAGAEPALKLRVAAEMLAQQRGGVPRPRRWGWRRR</sequence>
<dbReference type="Gene3D" id="1.25.40.10">
    <property type="entry name" value="Tetratricopeptide repeat domain"/>
    <property type="match status" value="1"/>
</dbReference>
<keyword evidence="2" id="KW-1185">Reference proteome</keyword>
<evidence type="ECO:0000313" key="2">
    <source>
        <dbReference type="Proteomes" id="UP000198217"/>
    </source>
</evidence>
<protein>
    <submittedName>
        <fullName evidence="1">Uncharacterized protein</fullName>
    </submittedName>
</protein>
<reference evidence="1 2" key="1">
    <citation type="submission" date="2016-06" db="EMBL/GenBank/DDBJ databases">
        <authorList>
            <person name="Kjaerup R.B."/>
            <person name="Dalgaard T.S."/>
            <person name="Juul-Madsen H.R."/>
        </authorList>
    </citation>
    <scope>NUCLEOTIDE SEQUENCE [LARGE SCALE GENOMIC DNA]</scope>
    <source>
        <strain evidence="1 2">DSM 43904</strain>
    </source>
</reference>
<gene>
    <name evidence="1" type="ORF">GA0070609_2934</name>
</gene>
<proteinExistence type="predicted"/>
<dbReference type="InterPro" id="IPR011990">
    <property type="entry name" value="TPR-like_helical_dom_sf"/>
</dbReference>
<dbReference type="AlphaFoldDB" id="A0A1C5I7T8"/>